<dbReference type="InterPro" id="IPR046357">
    <property type="entry name" value="PPIase_dom_sf"/>
</dbReference>
<dbReference type="Gene3D" id="3.10.50.40">
    <property type="match status" value="1"/>
</dbReference>
<dbReference type="InterPro" id="IPR052029">
    <property type="entry name" value="PpiD_chaperone"/>
</dbReference>
<name>A7GYX8_CAMC5</name>
<dbReference type="InterPro" id="IPR000297">
    <property type="entry name" value="PPIase_PpiC"/>
</dbReference>
<dbReference type="Pfam" id="PF13145">
    <property type="entry name" value="Rotamase_2"/>
    <property type="match status" value="1"/>
</dbReference>
<dbReference type="GO" id="GO:0005886">
    <property type="term" value="C:plasma membrane"/>
    <property type="evidence" value="ECO:0007669"/>
    <property type="project" value="UniProtKB-SubCell"/>
</dbReference>
<evidence type="ECO:0000256" key="5">
    <source>
        <dbReference type="ARBA" id="ARBA00022989"/>
    </source>
</evidence>
<dbReference type="HOGENOM" id="CLU_552854_0_0_7"/>
<dbReference type="PANTHER" id="PTHR47529">
    <property type="entry name" value="PEPTIDYL-PROLYL CIS-TRANS ISOMERASE D"/>
    <property type="match status" value="1"/>
</dbReference>
<dbReference type="GO" id="GO:0003755">
    <property type="term" value="F:peptidyl-prolyl cis-trans isomerase activity"/>
    <property type="evidence" value="ECO:0007669"/>
    <property type="project" value="InterPro"/>
</dbReference>
<evidence type="ECO:0000256" key="4">
    <source>
        <dbReference type="ARBA" id="ARBA00022692"/>
    </source>
</evidence>
<proteinExistence type="inferred from homology"/>
<dbReference type="Pfam" id="PF13624">
    <property type="entry name" value="SurA_N_3"/>
    <property type="match status" value="1"/>
</dbReference>
<dbReference type="RefSeq" id="WP_011992387.1">
    <property type="nucleotide sequence ID" value="NC_009715.2"/>
</dbReference>
<feature type="domain" description="PpiC" evidence="12">
    <location>
        <begin position="242"/>
        <end position="357"/>
    </location>
</feature>
<dbReference type="PANTHER" id="PTHR47529:SF1">
    <property type="entry name" value="PERIPLASMIC CHAPERONE PPID"/>
    <property type="match status" value="1"/>
</dbReference>
<dbReference type="OrthoDB" id="9788030at2"/>
<evidence type="ECO:0000256" key="8">
    <source>
        <dbReference type="ARBA" id="ARBA00038408"/>
    </source>
</evidence>
<organism evidence="13 14">
    <name type="scientific">Campylobacter curvus (strain 525.92)</name>
    <dbReference type="NCBI Taxonomy" id="360105"/>
    <lineage>
        <taxon>Bacteria</taxon>
        <taxon>Pseudomonadati</taxon>
        <taxon>Campylobacterota</taxon>
        <taxon>Epsilonproteobacteria</taxon>
        <taxon>Campylobacterales</taxon>
        <taxon>Campylobacteraceae</taxon>
        <taxon>Campylobacter</taxon>
    </lineage>
</organism>
<keyword evidence="14" id="KW-1185">Reference proteome</keyword>
<reference evidence="13" key="1">
    <citation type="submission" date="2016-07" db="EMBL/GenBank/DDBJ databases">
        <title>Comparative genomics of the Campylobacter concisus group.</title>
        <authorList>
            <person name="Miller W.G."/>
            <person name="Yee E."/>
            <person name="Chapman M.H."/>
            <person name="Huynh S."/>
            <person name="Bono J.L."/>
            <person name="On S.L.W."/>
            <person name="StLeger J."/>
            <person name="Foster G."/>
            <person name="Parker C.T."/>
        </authorList>
    </citation>
    <scope>NUCLEOTIDE SEQUENCE</scope>
    <source>
        <strain evidence="13">525.92</strain>
    </source>
</reference>
<dbReference type="EMBL" id="CP000767">
    <property type="protein sequence ID" value="EAU00278.1"/>
    <property type="molecule type" value="Genomic_DNA"/>
</dbReference>
<evidence type="ECO:0000313" key="13">
    <source>
        <dbReference type="EMBL" id="EAU00278.1"/>
    </source>
</evidence>
<dbReference type="InterPro" id="IPR027304">
    <property type="entry name" value="Trigger_fact/SurA_dom_sf"/>
</dbReference>
<evidence type="ECO:0000256" key="9">
    <source>
        <dbReference type="ARBA" id="ARBA00040743"/>
    </source>
</evidence>
<evidence type="ECO:0000256" key="3">
    <source>
        <dbReference type="ARBA" id="ARBA00022519"/>
    </source>
</evidence>
<dbReference type="Gene3D" id="1.10.4030.10">
    <property type="entry name" value="Porin chaperone SurA, peptide-binding domain"/>
    <property type="match status" value="1"/>
</dbReference>
<dbReference type="Proteomes" id="UP000006380">
    <property type="component" value="Chromosome"/>
</dbReference>
<keyword evidence="3" id="KW-0997">Cell inner membrane</keyword>
<sequence length="485" mass="56186">MITWMQRNKKYLVVTIWISVIAFVGAGFVGWGAYDLNNNKATSVATVGHRSISVQEFQQKYNQIYEYHNNISDGKLTQEKADELGIENEAFQAVLQENLLLNFADDIGLSVSDDDILKYIIADKNFQNDGVFSKNLYYDVLRRARINPNDYEKNLKTAILLDKLYYALNLPATKKDVEMMMASLFMQDKLSIEMIEANENEIKFNEDEIKELWESNKNNYMTKTLYVIDTLYIESKKDDINQTALSAYYNENKEKYKNSDDKIMPFDEVKEEVAKDYNIEQSKTNALEKYIAVKKGELATNGSMSLNEDNATFSIDEIRGAKVGDVIKPFVYDNGYLIVKIKSTTPPQPMSYEQAKEQILEIYKEQKLKELVENKAKTAMKDFHGKDIGFVSRDMNNTIDGLDRDETRAFVDQMFESPNKKGYVILGNKAVIYDILEQKLLTNSVNNNYKQLTEQNVMLLKNNELIKDLIKELQKRYEIKEYVKR</sequence>
<evidence type="ECO:0000256" key="10">
    <source>
        <dbReference type="ARBA" id="ARBA00042775"/>
    </source>
</evidence>
<evidence type="ECO:0000256" key="1">
    <source>
        <dbReference type="ARBA" id="ARBA00004382"/>
    </source>
</evidence>
<accession>A7GYX8</accession>
<gene>
    <name evidence="13" type="ORF">CCV52592_1845</name>
</gene>
<evidence type="ECO:0000313" key="14">
    <source>
        <dbReference type="Proteomes" id="UP000006380"/>
    </source>
</evidence>
<evidence type="ECO:0000256" key="2">
    <source>
        <dbReference type="ARBA" id="ARBA00022475"/>
    </source>
</evidence>
<evidence type="ECO:0000256" key="6">
    <source>
        <dbReference type="ARBA" id="ARBA00023136"/>
    </source>
</evidence>
<keyword evidence="4 11" id="KW-0812">Transmembrane</keyword>
<comment type="subcellular location">
    <subcellularLocation>
        <location evidence="1">Cell inner membrane</location>
        <topology evidence="1">Single-pass type II membrane protein</topology>
        <orientation evidence="1">Periplasmic side</orientation>
    </subcellularLocation>
</comment>
<evidence type="ECO:0000256" key="11">
    <source>
        <dbReference type="SAM" id="Phobius"/>
    </source>
</evidence>
<keyword evidence="2" id="KW-1003">Cell membrane</keyword>
<feature type="transmembrane region" description="Helical" evidence="11">
    <location>
        <begin position="12"/>
        <end position="34"/>
    </location>
</feature>
<protein>
    <recommendedName>
        <fullName evidence="9">Periplasmic chaperone PpiD</fullName>
    </recommendedName>
    <alternativeName>
        <fullName evidence="10">Periplasmic folding chaperone</fullName>
    </alternativeName>
</protein>
<evidence type="ECO:0000256" key="7">
    <source>
        <dbReference type="ARBA" id="ARBA00023186"/>
    </source>
</evidence>
<dbReference type="KEGG" id="ccv:CCV52592_1845"/>
<keyword evidence="6 11" id="KW-0472">Membrane</keyword>
<comment type="similarity">
    <text evidence="8">Belongs to the PpiD chaperone family.</text>
</comment>
<dbReference type="AlphaFoldDB" id="A7GYX8"/>
<evidence type="ECO:0000259" key="12">
    <source>
        <dbReference type="Pfam" id="PF13145"/>
    </source>
</evidence>
<keyword evidence="5 11" id="KW-1133">Transmembrane helix</keyword>
<dbReference type="SUPFAM" id="SSF109998">
    <property type="entry name" value="Triger factor/SurA peptide-binding domain-like"/>
    <property type="match status" value="1"/>
</dbReference>
<dbReference type="STRING" id="360105.CCV52592_1845"/>
<keyword evidence="7" id="KW-0143">Chaperone</keyword>